<dbReference type="EMBL" id="QKRW01000075">
    <property type="protein sequence ID" value="RAL58597.1"/>
    <property type="molecule type" value="Genomic_DNA"/>
</dbReference>
<reference evidence="2 3" key="1">
    <citation type="submission" date="2018-06" db="EMBL/GenBank/DDBJ databases">
        <title>Genome Sequence of the Brown Rot Fungal Pathogen Monilinia fructigena.</title>
        <authorList>
            <person name="Landi L."/>
            <person name="De Miccolis Angelini R.M."/>
            <person name="Pollastro S."/>
            <person name="Abate D."/>
            <person name="Faretra F."/>
            <person name="Romanazzi G."/>
        </authorList>
    </citation>
    <scope>NUCLEOTIDE SEQUENCE [LARGE SCALE GENOMIC DNA]</scope>
    <source>
        <strain evidence="2 3">Mfrg269</strain>
    </source>
</reference>
<evidence type="ECO:0000313" key="3">
    <source>
        <dbReference type="Proteomes" id="UP000249056"/>
    </source>
</evidence>
<keyword evidence="1" id="KW-0812">Transmembrane</keyword>
<sequence length="68" mass="7611">MGWTCNLIGIAYVMVTTVLFLFPPELPVTGSNMNYCVSSLLPRLRHCRSSMEPKTDHRADQSAVNPDK</sequence>
<keyword evidence="1" id="KW-1133">Transmembrane helix</keyword>
<feature type="transmembrane region" description="Helical" evidence="1">
    <location>
        <begin position="6"/>
        <end position="23"/>
    </location>
</feature>
<dbReference type="OrthoDB" id="4476201at2759"/>
<organism evidence="2 3">
    <name type="scientific">Monilinia fructigena</name>
    <dbReference type="NCBI Taxonomy" id="38457"/>
    <lineage>
        <taxon>Eukaryota</taxon>
        <taxon>Fungi</taxon>
        <taxon>Dikarya</taxon>
        <taxon>Ascomycota</taxon>
        <taxon>Pezizomycotina</taxon>
        <taxon>Leotiomycetes</taxon>
        <taxon>Helotiales</taxon>
        <taxon>Sclerotiniaceae</taxon>
        <taxon>Monilinia</taxon>
    </lineage>
</organism>
<evidence type="ECO:0000256" key="1">
    <source>
        <dbReference type="SAM" id="Phobius"/>
    </source>
</evidence>
<comment type="caution">
    <text evidence="2">The sequence shown here is derived from an EMBL/GenBank/DDBJ whole genome shotgun (WGS) entry which is preliminary data.</text>
</comment>
<keyword evidence="3" id="KW-1185">Reference proteome</keyword>
<evidence type="ECO:0000313" key="2">
    <source>
        <dbReference type="EMBL" id="RAL58597.1"/>
    </source>
</evidence>
<dbReference type="Proteomes" id="UP000249056">
    <property type="component" value="Unassembled WGS sequence"/>
</dbReference>
<dbReference type="AlphaFoldDB" id="A0A395IDY8"/>
<gene>
    <name evidence="2" type="ORF">DID88_003957</name>
</gene>
<accession>A0A395IDY8</accession>
<keyword evidence="1" id="KW-0472">Membrane</keyword>
<protein>
    <submittedName>
        <fullName evidence="2">Uncharacterized protein</fullName>
    </submittedName>
</protein>
<proteinExistence type="predicted"/>
<name>A0A395IDY8_9HELO</name>